<protein>
    <submittedName>
        <fullName evidence="2">Uncharacterized protein</fullName>
    </submittedName>
</protein>
<organism evidence="2 3">
    <name type="scientific">Petrolisthes cinctipes</name>
    <name type="common">Flat porcelain crab</name>
    <dbReference type="NCBI Taxonomy" id="88211"/>
    <lineage>
        <taxon>Eukaryota</taxon>
        <taxon>Metazoa</taxon>
        <taxon>Ecdysozoa</taxon>
        <taxon>Arthropoda</taxon>
        <taxon>Crustacea</taxon>
        <taxon>Multicrustacea</taxon>
        <taxon>Malacostraca</taxon>
        <taxon>Eumalacostraca</taxon>
        <taxon>Eucarida</taxon>
        <taxon>Decapoda</taxon>
        <taxon>Pleocyemata</taxon>
        <taxon>Anomura</taxon>
        <taxon>Galatheoidea</taxon>
        <taxon>Porcellanidae</taxon>
        <taxon>Petrolisthes</taxon>
    </lineage>
</organism>
<name>A0AAE1EVP8_PETCI</name>
<dbReference type="EMBL" id="JAWQEG010004239">
    <property type="protein sequence ID" value="KAK3862454.1"/>
    <property type="molecule type" value="Genomic_DNA"/>
</dbReference>
<dbReference type="InterPro" id="IPR016187">
    <property type="entry name" value="CTDL_fold"/>
</dbReference>
<evidence type="ECO:0000313" key="3">
    <source>
        <dbReference type="Proteomes" id="UP001286313"/>
    </source>
</evidence>
<dbReference type="SUPFAM" id="SSF56436">
    <property type="entry name" value="C-type lectin-like"/>
    <property type="match status" value="1"/>
</dbReference>
<reference evidence="2" key="1">
    <citation type="submission" date="2023-10" db="EMBL/GenBank/DDBJ databases">
        <title>Genome assemblies of two species of porcelain crab, Petrolisthes cinctipes and Petrolisthes manimaculis (Anomura: Porcellanidae).</title>
        <authorList>
            <person name="Angst P."/>
        </authorList>
    </citation>
    <scope>NUCLEOTIDE SEQUENCE</scope>
    <source>
        <strain evidence="2">PB745_01</strain>
        <tissue evidence="2">Gill</tissue>
    </source>
</reference>
<dbReference type="Gene3D" id="3.10.100.10">
    <property type="entry name" value="Mannose-Binding Protein A, subunit A"/>
    <property type="match status" value="1"/>
</dbReference>
<accession>A0AAE1EVP8</accession>
<gene>
    <name evidence="2" type="ORF">Pcinc_031690</name>
</gene>
<evidence type="ECO:0000313" key="2">
    <source>
        <dbReference type="EMBL" id="KAK3862454.1"/>
    </source>
</evidence>
<keyword evidence="1" id="KW-0732">Signal</keyword>
<dbReference type="AlphaFoldDB" id="A0AAE1EVP8"/>
<keyword evidence="3" id="KW-1185">Reference proteome</keyword>
<evidence type="ECO:0000256" key="1">
    <source>
        <dbReference type="SAM" id="SignalP"/>
    </source>
</evidence>
<dbReference type="InterPro" id="IPR016186">
    <property type="entry name" value="C-type_lectin-like/link_sf"/>
</dbReference>
<sequence length="288" mass="31554">MGMVGVGVLLVALMMGVMVLVVVAGGNLEGSSLDNTSQEAATSQEPLGTTSDNSLILIYNSPTLTYPSYTRITSAALGTFTLVYDWTAIDVYDTLKVPNYCTCIYACWTSPECVSASLDMEGGDSNWYCHLSPSNPLERQHVARPDNVYIFWQASIPSALLLGIQSDGLEYMALEMKMIHSNAKQECDKIPGYRLAITKSVQSYNVLQSLATSLGYDVLVDLYRAMGDNEWGDGTLYSDSPMSNEAELDDKGNPKTAFTYTKDKVKGVNAMSSEHYFLCQANPLNVEW</sequence>
<dbReference type="Proteomes" id="UP001286313">
    <property type="component" value="Unassembled WGS sequence"/>
</dbReference>
<feature type="chain" id="PRO_5041979013" evidence="1">
    <location>
        <begin position="25"/>
        <end position="288"/>
    </location>
</feature>
<proteinExistence type="predicted"/>
<comment type="caution">
    <text evidence="2">The sequence shown here is derived from an EMBL/GenBank/DDBJ whole genome shotgun (WGS) entry which is preliminary data.</text>
</comment>
<feature type="signal peptide" evidence="1">
    <location>
        <begin position="1"/>
        <end position="24"/>
    </location>
</feature>